<dbReference type="InterPro" id="IPR043128">
    <property type="entry name" value="Rev_trsase/Diguanyl_cyclase"/>
</dbReference>
<dbReference type="PANTHER" id="PTHR46663">
    <property type="entry name" value="DIGUANYLATE CYCLASE DGCT-RELATED"/>
    <property type="match status" value="1"/>
</dbReference>
<dbReference type="AlphaFoldDB" id="A0A841C5D4"/>
<keyword evidence="1" id="KW-0472">Membrane</keyword>
<dbReference type="CDD" id="cd01949">
    <property type="entry name" value="GGDEF"/>
    <property type="match status" value="1"/>
</dbReference>
<proteinExistence type="predicted"/>
<dbReference type="Pfam" id="PF00990">
    <property type="entry name" value="GGDEF"/>
    <property type="match status" value="1"/>
</dbReference>
<accession>A0A841C5D4</accession>
<dbReference type="NCBIfam" id="TIGR00254">
    <property type="entry name" value="GGDEF"/>
    <property type="match status" value="1"/>
</dbReference>
<feature type="transmembrane region" description="Helical" evidence="1">
    <location>
        <begin position="14"/>
        <end position="34"/>
    </location>
</feature>
<keyword evidence="1" id="KW-1133">Transmembrane helix</keyword>
<comment type="caution">
    <text evidence="3">The sequence shown here is derived from an EMBL/GenBank/DDBJ whole genome shotgun (WGS) entry which is preliminary data.</text>
</comment>
<feature type="transmembrane region" description="Helical" evidence="1">
    <location>
        <begin position="127"/>
        <end position="148"/>
    </location>
</feature>
<feature type="transmembrane region" description="Helical" evidence="1">
    <location>
        <begin position="289"/>
        <end position="309"/>
    </location>
</feature>
<feature type="transmembrane region" description="Helical" evidence="1">
    <location>
        <begin position="40"/>
        <end position="59"/>
    </location>
</feature>
<gene>
    <name evidence="3" type="ORF">F4553_007455</name>
</gene>
<dbReference type="Proteomes" id="UP000587527">
    <property type="component" value="Unassembled WGS sequence"/>
</dbReference>
<sequence length="486" mass="51129">MVTPEVRGIRRPRLLAAGLIIAVTITSLAVYPFLPSAVRQWLFVGVSWMVVLPVAAALRGIPAGLRSPWRLLVAAMTLAAITTTVLAVPAARVPVVDVALNVASAVASLMVLSAAIAVVMRRGRNDIGGLIDAALAAMVVGGLLWNMVLLPQLQSIGRDGAEAASLAVVVMVLAGTAGALLRLIDTDPAANPVLRLLLVAVACNLAGSVLTGGWPDSGAGTAGAMLFLVTYATLGLASIDSAGLVELARIGAERPDRLGPGRLTFMAFTLLAAPLVAGVRLIQHRPVDGVFLIFFSVLMVGLVIVRIGLLGKQLDRSQAALRHLAQHDPLTGVLNRRGFSELLSAELRGQHGFVLVFCDLDAFKRVNDEYGHTVGDRLLTDVAERLRSSLRQNDIVGRMGGDEFVMLVRDAGPADVAGVRRRITEALRPPFCHASGEVTISASIGSIVTSPVDLPELTAEDLIEQADAAMYAEKAPTPDRPRRASA</sequence>
<dbReference type="PROSITE" id="PS50887">
    <property type="entry name" value="GGDEF"/>
    <property type="match status" value="1"/>
</dbReference>
<keyword evidence="4" id="KW-1185">Reference proteome</keyword>
<dbReference type="Gene3D" id="3.30.70.270">
    <property type="match status" value="1"/>
</dbReference>
<feature type="transmembrane region" description="Helical" evidence="1">
    <location>
        <begin position="163"/>
        <end position="184"/>
    </location>
</feature>
<evidence type="ECO:0000256" key="1">
    <source>
        <dbReference type="SAM" id="Phobius"/>
    </source>
</evidence>
<dbReference type="RefSeq" id="WP_184845768.1">
    <property type="nucleotide sequence ID" value="NZ_JACHMN010000003.1"/>
</dbReference>
<dbReference type="PANTHER" id="PTHR46663:SF2">
    <property type="entry name" value="GGDEF DOMAIN-CONTAINING PROTEIN"/>
    <property type="match status" value="1"/>
</dbReference>
<dbReference type="InterPro" id="IPR029787">
    <property type="entry name" value="Nucleotide_cyclase"/>
</dbReference>
<dbReference type="EMBL" id="JACHMN010000003">
    <property type="protein sequence ID" value="MBB5874021.1"/>
    <property type="molecule type" value="Genomic_DNA"/>
</dbReference>
<feature type="domain" description="GGDEF" evidence="2">
    <location>
        <begin position="351"/>
        <end position="486"/>
    </location>
</feature>
<dbReference type="SUPFAM" id="SSF55073">
    <property type="entry name" value="Nucleotide cyclase"/>
    <property type="match status" value="1"/>
</dbReference>
<feature type="transmembrane region" description="Helical" evidence="1">
    <location>
        <begin position="71"/>
        <end position="92"/>
    </location>
</feature>
<feature type="transmembrane region" description="Helical" evidence="1">
    <location>
        <begin position="98"/>
        <end position="120"/>
    </location>
</feature>
<name>A0A841C5D4_9ACTN</name>
<feature type="transmembrane region" description="Helical" evidence="1">
    <location>
        <begin position="220"/>
        <end position="242"/>
    </location>
</feature>
<protein>
    <submittedName>
        <fullName evidence="3">Diguanylate cyclase (GGDEF)-like protein</fullName>
    </submittedName>
</protein>
<dbReference type="InterPro" id="IPR052163">
    <property type="entry name" value="DGC-Regulatory_Protein"/>
</dbReference>
<dbReference type="InterPro" id="IPR000160">
    <property type="entry name" value="GGDEF_dom"/>
</dbReference>
<reference evidence="3 4" key="1">
    <citation type="submission" date="2020-08" db="EMBL/GenBank/DDBJ databases">
        <title>Sequencing the genomes of 1000 actinobacteria strains.</title>
        <authorList>
            <person name="Klenk H.-P."/>
        </authorList>
    </citation>
    <scope>NUCLEOTIDE SEQUENCE [LARGE SCALE GENOMIC DNA]</scope>
    <source>
        <strain evidence="3 4">DSM 45362</strain>
    </source>
</reference>
<feature type="transmembrane region" description="Helical" evidence="1">
    <location>
        <begin position="263"/>
        <end position="283"/>
    </location>
</feature>
<keyword evidence="1" id="KW-0812">Transmembrane</keyword>
<evidence type="ECO:0000313" key="3">
    <source>
        <dbReference type="EMBL" id="MBB5874021.1"/>
    </source>
</evidence>
<organism evidence="3 4">
    <name type="scientific">Allocatelliglobosispora scoriae</name>
    <dbReference type="NCBI Taxonomy" id="643052"/>
    <lineage>
        <taxon>Bacteria</taxon>
        <taxon>Bacillati</taxon>
        <taxon>Actinomycetota</taxon>
        <taxon>Actinomycetes</taxon>
        <taxon>Micromonosporales</taxon>
        <taxon>Micromonosporaceae</taxon>
        <taxon>Allocatelliglobosispora</taxon>
    </lineage>
</organism>
<feature type="transmembrane region" description="Helical" evidence="1">
    <location>
        <begin position="196"/>
        <end position="214"/>
    </location>
</feature>
<dbReference type="SMART" id="SM00267">
    <property type="entry name" value="GGDEF"/>
    <property type="match status" value="1"/>
</dbReference>
<evidence type="ECO:0000259" key="2">
    <source>
        <dbReference type="PROSITE" id="PS50887"/>
    </source>
</evidence>
<evidence type="ECO:0000313" key="4">
    <source>
        <dbReference type="Proteomes" id="UP000587527"/>
    </source>
</evidence>